<proteinExistence type="predicted"/>
<sequence length="81" mass="8499">MPFVSNGPHVLNSSTFSSIITLGFTVAAHRTATHAKPLMFFSTGLPPLALLKCLQSGLNQQSATGLPPVTVNGFISQTDSQ</sequence>
<dbReference type="AlphaFoldDB" id="A0A644Z690"/>
<comment type="caution">
    <text evidence="1">The sequence shown here is derived from an EMBL/GenBank/DDBJ whole genome shotgun (WGS) entry which is preliminary data.</text>
</comment>
<name>A0A644Z690_9ZZZZ</name>
<organism evidence="1">
    <name type="scientific">bioreactor metagenome</name>
    <dbReference type="NCBI Taxonomy" id="1076179"/>
    <lineage>
        <taxon>unclassified sequences</taxon>
        <taxon>metagenomes</taxon>
        <taxon>ecological metagenomes</taxon>
    </lineage>
</organism>
<dbReference type="EMBL" id="VSSQ01007314">
    <property type="protein sequence ID" value="MPM35521.1"/>
    <property type="molecule type" value="Genomic_DNA"/>
</dbReference>
<protein>
    <submittedName>
        <fullName evidence="1">Uncharacterized protein</fullName>
    </submittedName>
</protein>
<evidence type="ECO:0000313" key="1">
    <source>
        <dbReference type="EMBL" id="MPM35521.1"/>
    </source>
</evidence>
<gene>
    <name evidence="1" type="ORF">SDC9_82114</name>
</gene>
<accession>A0A644Z690</accession>
<reference evidence="1" key="1">
    <citation type="submission" date="2019-08" db="EMBL/GenBank/DDBJ databases">
        <authorList>
            <person name="Kucharzyk K."/>
            <person name="Murdoch R.W."/>
            <person name="Higgins S."/>
            <person name="Loffler F."/>
        </authorList>
    </citation>
    <scope>NUCLEOTIDE SEQUENCE</scope>
</reference>